<comment type="caution">
    <text evidence="1">The sequence shown here is derived from an EMBL/GenBank/DDBJ whole genome shotgun (WGS) entry which is preliminary data.</text>
</comment>
<feature type="non-terminal residue" evidence="1">
    <location>
        <position position="64"/>
    </location>
</feature>
<dbReference type="EMBL" id="KZ309855">
    <property type="protein sequence ID" value="KAG8239708.1"/>
    <property type="molecule type" value="Genomic_DNA"/>
</dbReference>
<dbReference type="SUPFAM" id="SSF57667">
    <property type="entry name" value="beta-beta-alpha zinc fingers"/>
    <property type="match status" value="1"/>
</dbReference>
<evidence type="ECO:0008006" key="3">
    <source>
        <dbReference type="Google" id="ProtNLM"/>
    </source>
</evidence>
<protein>
    <recommendedName>
        <fullName evidence="3">C2H2-type domain-containing protein</fullName>
    </recommendedName>
</protein>
<accession>A0A8K0KST3</accession>
<gene>
    <name evidence="1" type="ORF">J437_LFUL019374</name>
</gene>
<evidence type="ECO:0000313" key="2">
    <source>
        <dbReference type="Proteomes" id="UP000792457"/>
    </source>
</evidence>
<organism evidence="1 2">
    <name type="scientific">Ladona fulva</name>
    <name type="common">Scarce chaser dragonfly</name>
    <name type="synonym">Libellula fulva</name>
    <dbReference type="NCBI Taxonomy" id="123851"/>
    <lineage>
        <taxon>Eukaryota</taxon>
        <taxon>Metazoa</taxon>
        <taxon>Ecdysozoa</taxon>
        <taxon>Arthropoda</taxon>
        <taxon>Hexapoda</taxon>
        <taxon>Insecta</taxon>
        <taxon>Pterygota</taxon>
        <taxon>Palaeoptera</taxon>
        <taxon>Odonata</taxon>
        <taxon>Epiprocta</taxon>
        <taxon>Anisoptera</taxon>
        <taxon>Libelluloidea</taxon>
        <taxon>Libellulidae</taxon>
        <taxon>Ladona</taxon>
    </lineage>
</organism>
<dbReference type="Gene3D" id="3.30.160.60">
    <property type="entry name" value="Classic Zinc Finger"/>
    <property type="match status" value="1"/>
</dbReference>
<keyword evidence="2" id="KW-1185">Reference proteome</keyword>
<dbReference type="AlphaFoldDB" id="A0A8K0KST3"/>
<proteinExistence type="predicted"/>
<name>A0A8K0KST3_LADFU</name>
<reference evidence="1" key="1">
    <citation type="submission" date="2013-04" db="EMBL/GenBank/DDBJ databases">
        <authorList>
            <person name="Qu J."/>
            <person name="Murali S.C."/>
            <person name="Bandaranaike D."/>
            <person name="Bellair M."/>
            <person name="Blankenburg K."/>
            <person name="Chao H."/>
            <person name="Dinh H."/>
            <person name="Doddapaneni H."/>
            <person name="Downs B."/>
            <person name="Dugan-Rocha S."/>
            <person name="Elkadiri S."/>
            <person name="Gnanaolivu R.D."/>
            <person name="Hernandez B."/>
            <person name="Javaid M."/>
            <person name="Jayaseelan J.C."/>
            <person name="Lee S."/>
            <person name="Li M."/>
            <person name="Ming W."/>
            <person name="Munidasa M."/>
            <person name="Muniz J."/>
            <person name="Nguyen L."/>
            <person name="Ongeri F."/>
            <person name="Osuji N."/>
            <person name="Pu L.-L."/>
            <person name="Puazo M."/>
            <person name="Qu C."/>
            <person name="Quiroz J."/>
            <person name="Raj R."/>
            <person name="Weissenberger G."/>
            <person name="Xin Y."/>
            <person name="Zou X."/>
            <person name="Han Y."/>
            <person name="Richards S."/>
            <person name="Worley K."/>
            <person name="Muzny D."/>
            <person name="Gibbs R."/>
        </authorList>
    </citation>
    <scope>NUCLEOTIDE SEQUENCE</scope>
    <source>
        <strain evidence="1">Sampled in the wild</strain>
    </source>
</reference>
<evidence type="ECO:0000313" key="1">
    <source>
        <dbReference type="EMBL" id="KAG8239708.1"/>
    </source>
</evidence>
<dbReference type="Proteomes" id="UP000792457">
    <property type="component" value="Unassembled WGS sequence"/>
</dbReference>
<sequence>MRKHSCKHTGKKPKKHDVSGFRAAVRNSCKANIGQHTDGKCFKCDICDYSTEEKLCLIIHIHKH</sequence>
<dbReference type="InterPro" id="IPR036236">
    <property type="entry name" value="Znf_C2H2_sf"/>
</dbReference>
<dbReference type="OrthoDB" id="6077919at2759"/>
<reference evidence="1" key="2">
    <citation type="submission" date="2017-10" db="EMBL/GenBank/DDBJ databases">
        <title>Ladona fulva Genome sequencing and assembly.</title>
        <authorList>
            <person name="Murali S."/>
            <person name="Richards S."/>
            <person name="Bandaranaike D."/>
            <person name="Bellair M."/>
            <person name="Blankenburg K."/>
            <person name="Chao H."/>
            <person name="Dinh H."/>
            <person name="Doddapaneni H."/>
            <person name="Dugan-Rocha S."/>
            <person name="Elkadiri S."/>
            <person name="Gnanaolivu R."/>
            <person name="Hernandez B."/>
            <person name="Skinner E."/>
            <person name="Javaid M."/>
            <person name="Lee S."/>
            <person name="Li M."/>
            <person name="Ming W."/>
            <person name="Munidasa M."/>
            <person name="Muniz J."/>
            <person name="Nguyen L."/>
            <person name="Hughes D."/>
            <person name="Osuji N."/>
            <person name="Pu L.-L."/>
            <person name="Puazo M."/>
            <person name="Qu C."/>
            <person name="Quiroz J."/>
            <person name="Raj R."/>
            <person name="Weissenberger G."/>
            <person name="Xin Y."/>
            <person name="Zou X."/>
            <person name="Han Y."/>
            <person name="Worley K."/>
            <person name="Muzny D."/>
            <person name="Gibbs R."/>
        </authorList>
    </citation>
    <scope>NUCLEOTIDE SEQUENCE</scope>
    <source>
        <strain evidence="1">Sampled in the wild</strain>
    </source>
</reference>